<dbReference type="InterPro" id="IPR036236">
    <property type="entry name" value="Znf_C2H2_sf"/>
</dbReference>
<keyword evidence="3" id="KW-0677">Repeat</keyword>
<dbReference type="InterPro" id="IPR013087">
    <property type="entry name" value="Znf_C2H2_type"/>
</dbReference>
<evidence type="ECO:0000313" key="11">
    <source>
        <dbReference type="Proteomes" id="UP000812966"/>
    </source>
</evidence>
<feature type="region of interest" description="Disordered" evidence="8">
    <location>
        <begin position="1"/>
        <end position="68"/>
    </location>
</feature>
<proteinExistence type="predicted"/>
<evidence type="ECO:0000256" key="4">
    <source>
        <dbReference type="ARBA" id="ARBA00022771"/>
    </source>
</evidence>
<keyword evidence="2" id="KW-0479">Metal-binding</keyword>
<feature type="region of interest" description="Disordered" evidence="8">
    <location>
        <begin position="493"/>
        <end position="526"/>
    </location>
</feature>
<keyword evidence="11" id="KW-1185">Reference proteome</keyword>
<feature type="compositionally biased region" description="Basic and acidic residues" evidence="8">
    <location>
        <begin position="147"/>
        <end position="165"/>
    </location>
</feature>
<feature type="domain" description="C2H2-type" evidence="9">
    <location>
        <begin position="67"/>
        <end position="96"/>
    </location>
</feature>
<evidence type="ECO:0000256" key="6">
    <source>
        <dbReference type="ARBA" id="ARBA00023242"/>
    </source>
</evidence>
<evidence type="ECO:0000313" key="10">
    <source>
        <dbReference type="EMBL" id="KAG7571276.1"/>
    </source>
</evidence>
<feature type="compositionally biased region" description="Polar residues" evidence="8">
    <location>
        <begin position="19"/>
        <end position="43"/>
    </location>
</feature>
<dbReference type="OrthoDB" id="2595150at2759"/>
<reference evidence="10" key="1">
    <citation type="submission" date="2020-04" db="EMBL/GenBank/DDBJ databases">
        <title>Analysis of mating type loci in Filobasidium floriforme.</title>
        <authorList>
            <person name="Nowrousian M."/>
        </authorList>
    </citation>
    <scope>NUCLEOTIDE SEQUENCE</scope>
    <source>
        <strain evidence="10">CBS 6242</strain>
    </source>
</reference>
<dbReference type="Proteomes" id="UP000812966">
    <property type="component" value="Unassembled WGS sequence"/>
</dbReference>
<dbReference type="GO" id="GO:0000981">
    <property type="term" value="F:DNA-binding transcription factor activity, RNA polymerase II-specific"/>
    <property type="evidence" value="ECO:0007669"/>
    <property type="project" value="InterPro"/>
</dbReference>
<feature type="compositionally biased region" description="Basic and acidic residues" evidence="8">
    <location>
        <begin position="113"/>
        <end position="124"/>
    </location>
</feature>
<keyword evidence="4 7" id="KW-0863">Zinc-finger</keyword>
<evidence type="ECO:0000256" key="2">
    <source>
        <dbReference type="ARBA" id="ARBA00022723"/>
    </source>
</evidence>
<feature type="domain" description="C2H2-type" evidence="9">
    <location>
        <begin position="97"/>
        <end position="125"/>
    </location>
</feature>
<sequence length="526" mass="56845">MSTTDHLSRPERGSHPENESQLNYQSHSHGSTSLQNQNQTHGQAQVPHGHGQNTGSISGHQKGKSSHRCTYEGCGKTFATIAHMKRHLKTHSGLQPYECNYCLKRFGRSDVRNKHVQSTHETEKNGGSGLVGVRGPRRRRFGSRTVTEADGREKTPGEMSGHDEEAGTPGVNAVTGKARSYSMPGGLKRPASVIKAEPISPILLATAGSVSGLGGGLPGLSSFGSYRPPRRDTFEEEKLEDVLLEDINRRAQEHPIQTTTPRTVSFLSYMPPASGPTSASSMSMLSSSSASGGLPTSSSISSGMSFQSPTYNQLPPIKWDGGYFSESTEQRLGKNKQDETLSYAIPGVRQEPQQPVSSYHQHALGSSMHSQSLPQRTPMFHSRPMLYNMDPSQSLTSRSTFAPDPLPFHPGHTSSLSHPPSFSLPNPNTPSFGLGQSLPAGPLDNLPNLNVYIPRTSMYGNGPMSAPAQSDLARYNSIPSLGATGYETMKSTSNLAGRSVDPVQEAKQYDGKNGHPRGDRHLLLKR</sequence>
<evidence type="ECO:0000259" key="9">
    <source>
        <dbReference type="PROSITE" id="PS50157"/>
    </source>
</evidence>
<dbReference type="PROSITE" id="PS00028">
    <property type="entry name" value="ZINC_FINGER_C2H2_1"/>
    <property type="match status" value="2"/>
</dbReference>
<accession>A0A8K0JR77</accession>
<dbReference type="Gene3D" id="3.30.160.60">
    <property type="entry name" value="Classic Zinc Finger"/>
    <property type="match status" value="2"/>
</dbReference>
<dbReference type="GO" id="GO:0005634">
    <property type="term" value="C:nucleus"/>
    <property type="evidence" value="ECO:0007669"/>
    <property type="project" value="UniProtKB-SubCell"/>
</dbReference>
<dbReference type="EMBL" id="JABELV010000009">
    <property type="protein sequence ID" value="KAG7571276.1"/>
    <property type="molecule type" value="Genomic_DNA"/>
</dbReference>
<dbReference type="InterPro" id="IPR051059">
    <property type="entry name" value="VerF-like"/>
</dbReference>
<keyword evidence="5" id="KW-0862">Zinc</keyword>
<feature type="compositionally biased region" description="Basic and acidic residues" evidence="8">
    <location>
        <begin position="507"/>
        <end position="526"/>
    </location>
</feature>
<feature type="region of interest" description="Disordered" evidence="8">
    <location>
        <begin position="113"/>
        <end position="175"/>
    </location>
</feature>
<organism evidence="10 11">
    <name type="scientific">Filobasidium floriforme</name>
    <dbReference type="NCBI Taxonomy" id="5210"/>
    <lineage>
        <taxon>Eukaryota</taxon>
        <taxon>Fungi</taxon>
        <taxon>Dikarya</taxon>
        <taxon>Basidiomycota</taxon>
        <taxon>Agaricomycotina</taxon>
        <taxon>Tremellomycetes</taxon>
        <taxon>Filobasidiales</taxon>
        <taxon>Filobasidiaceae</taxon>
        <taxon>Filobasidium</taxon>
    </lineage>
</organism>
<protein>
    <recommendedName>
        <fullName evidence="9">C2H2-type domain-containing protein</fullName>
    </recommendedName>
</protein>
<feature type="region of interest" description="Disordered" evidence="8">
    <location>
        <begin position="391"/>
        <end position="421"/>
    </location>
</feature>
<evidence type="ECO:0000256" key="8">
    <source>
        <dbReference type="SAM" id="MobiDB-lite"/>
    </source>
</evidence>
<evidence type="ECO:0000256" key="3">
    <source>
        <dbReference type="ARBA" id="ARBA00022737"/>
    </source>
</evidence>
<feature type="compositionally biased region" description="Basic and acidic residues" evidence="8">
    <location>
        <begin position="1"/>
        <end position="18"/>
    </location>
</feature>
<dbReference type="PANTHER" id="PTHR40626:SF11">
    <property type="entry name" value="ZINC FINGER PROTEIN YPR022C"/>
    <property type="match status" value="1"/>
</dbReference>
<keyword evidence="6" id="KW-0539">Nucleus</keyword>
<dbReference type="AlphaFoldDB" id="A0A8K0JR77"/>
<dbReference type="SUPFAM" id="SSF57667">
    <property type="entry name" value="beta-beta-alpha zinc fingers"/>
    <property type="match status" value="1"/>
</dbReference>
<dbReference type="SMART" id="SM00355">
    <property type="entry name" value="ZnF_C2H2"/>
    <property type="match status" value="2"/>
</dbReference>
<evidence type="ECO:0000256" key="5">
    <source>
        <dbReference type="ARBA" id="ARBA00022833"/>
    </source>
</evidence>
<name>A0A8K0JR77_9TREE</name>
<dbReference type="GO" id="GO:0008270">
    <property type="term" value="F:zinc ion binding"/>
    <property type="evidence" value="ECO:0007669"/>
    <property type="project" value="UniProtKB-KW"/>
</dbReference>
<dbReference type="PROSITE" id="PS50157">
    <property type="entry name" value="ZINC_FINGER_C2H2_2"/>
    <property type="match status" value="2"/>
</dbReference>
<dbReference type="GO" id="GO:0000978">
    <property type="term" value="F:RNA polymerase II cis-regulatory region sequence-specific DNA binding"/>
    <property type="evidence" value="ECO:0007669"/>
    <property type="project" value="InterPro"/>
</dbReference>
<evidence type="ECO:0000256" key="1">
    <source>
        <dbReference type="ARBA" id="ARBA00004123"/>
    </source>
</evidence>
<gene>
    <name evidence="10" type="ORF">FFLO_00788</name>
</gene>
<dbReference type="GO" id="GO:0000785">
    <property type="term" value="C:chromatin"/>
    <property type="evidence" value="ECO:0007669"/>
    <property type="project" value="TreeGrafter"/>
</dbReference>
<comment type="subcellular location">
    <subcellularLocation>
        <location evidence="1">Nucleus</location>
    </subcellularLocation>
</comment>
<evidence type="ECO:0000256" key="7">
    <source>
        <dbReference type="PROSITE-ProRule" id="PRU00042"/>
    </source>
</evidence>
<feature type="region of interest" description="Disordered" evidence="8">
    <location>
        <begin position="277"/>
        <end position="296"/>
    </location>
</feature>
<dbReference type="PANTHER" id="PTHR40626">
    <property type="entry name" value="MIP31509P"/>
    <property type="match status" value="1"/>
</dbReference>
<comment type="caution">
    <text evidence="10">The sequence shown here is derived from an EMBL/GenBank/DDBJ whole genome shotgun (WGS) entry which is preliminary data.</text>
</comment>
<feature type="compositionally biased region" description="Polar residues" evidence="8">
    <location>
        <begin position="391"/>
        <end position="400"/>
    </location>
</feature>